<dbReference type="KEGG" id="ccot:CCAX7_004990"/>
<keyword evidence="3" id="KW-1185">Reference proteome</keyword>
<evidence type="ECO:0000256" key="1">
    <source>
        <dbReference type="SAM" id="MobiDB-lite"/>
    </source>
</evidence>
<gene>
    <name evidence="2" type="ORF">CCAX7_004990</name>
</gene>
<dbReference type="EMBL" id="AP025739">
    <property type="protein sequence ID" value="BDI28448.1"/>
    <property type="molecule type" value="Genomic_DNA"/>
</dbReference>
<reference evidence="2 3" key="1">
    <citation type="journal article" date="2019" name="Int. J. Syst. Evol. Microbiol.">
        <title>Capsulimonas corticalis gen. nov., sp. nov., an aerobic capsulated bacterium, of a novel bacterial order, Capsulimonadales ord. nov., of the class Armatimonadia of the phylum Armatimonadetes.</title>
        <authorList>
            <person name="Li J."/>
            <person name="Kudo C."/>
            <person name="Tonouchi A."/>
        </authorList>
    </citation>
    <scope>NUCLEOTIDE SEQUENCE [LARGE SCALE GENOMIC DNA]</scope>
    <source>
        <strain evidence="2 3">AX-7</strain>
    </source>
</reference>
<dbReference type="AlphaFoldDB" id="A0A402D2V0"/>
<proteinExistence type="predicted"/>
<organism evidence="2 3">
    <name type="scientific">Capsulimonas corticalis</name>
    <dbReference type="NCBI Taxonomy" id="2219043"/>
    <lineage>
        <taxon>Bacteria</taxon>
        <taxon>Bacillati</taxon>
        <taxon>Armatimonadota</taxon>
        <taxon>Armatimonadia</taxon>
        <taxon>Capsulimonadales</taxon>
        <taxon>Capsulimonadaceae</taxon>
        <taxon>Capsulimonas</taxon>
    </lineage>
</organism>
<sequence length="75" mass="8407">MDSSALCNTDRGEIEKSLKQTWGIFWGFRRWDANRNAPTLPIRENNLVSCHNNAEETGLSASAPDGSKRRLDATE</sequence>
<name>A0A402D2V0_9BACT</name>
<feature type="compositionally biased region" description="Basic and acidic residues" evidence="1">
    <location>
        <begin position="66"/>
        <end position="75"/>
    </location>
</feature>
<feature type="region of interest" description="Disordered" evidence="1">
    <location>
        <begin position="55"/>
        <end position="75"/>
    </location>
</feature>
<dbReference type="Proteomes" id="UP000287394">
    <property type="component" value="Chromosome"/>
</dbReference>
<evidence type="ECO:0000313" key="3">
    <source>
        <dbReference type="Proteomes" id="UP000287394"/>
    </source>
</evidence>
<accession>A0A402D2V0</accession>
<evidence type="ECO:0000313" key="2">
    <source>
        <dbReference type="EMBL" id="BDI28448.1"/>
    </source>
</evidence>
<protein>
    <submittedName>
        <fullName evidence="2">Uncharacterized protein</fullName>
    </submittedName>
</protein>